<evidence type="ECO:0000313" key="13">
    <source>
        <dbReference type="Proteomes" id="UP001281410"/>
    </source>
</evidence>
<keyword evidence="2" id="KW-0540">Nuclease</keyword>
<evidence type="ECO:0000256" key="6">
    <source>
        <dbReference type="ARBA" id="ARBA00022842"/>
    </source>
</evidence>
<evidence type="ECO:0000256" key="8">
    <source>
        <dbReference type="ARBA" id="ARBA00040531"/>
    </source>
</evidence>
<protein>
    <recommendedName>
        <fullName evidence="8">3'-5' exonuclease</fullName>
    </recommendedName>
    <alternativeName>
        <fullName evidence="9">Werner Syndrome-like exonuclease</fullName>
    </alternativeName>
</protein>
<evidence type="ECO:0000256" key="9">
    <source>
        <dbReference type="ARBA" id="ARBA00042761"/>
    </source>
</evidence>
<dbReference type="GO" id="GO:0006139">
    <property type="term" value="P:nucleobase-containing compound metabolic process"/>
    <property type="evidence" value="ECO:0007669"/>
    <property type="project" value="InterPro"/>
</dbReference>
<keyword evidence="4" id="KW-0378">Hydrolase</keyword>
<evidence type="ECO:0000256" key="4">
    <source>
        <dbReference type="ARBA" id="ARBA00022801"/>
    </source>
</evidence>
<name>A0AAD9ZQ38_9ROSI</name>
<dbReference type="CDD" id="cd06141">
    <property type="entry name" value="WRN_exo"/>
    <property type="match status" value="1"/>
</dbReference>
<dbReference type="GO" id="GO:0005634">
    <property type="term" value="C:nucleus"/>
    <property type="evidence" value="ECO:0007669"/>
    <property type="project" value="UniProtKB-SubCell"/>
</dbReference>
<dbReference type="PANTHER" id="PTHR13620">
    <property type="entry name" value="3-5 EXONUCLEASE"/>
    <property type="match status" value="1"/>
</dbReference>
<dbReference type="GO" id="GO:0003676">
    <property type="term" value="F:nucleic acid binding"/>
    <property type="evidence" value="ECO:0007669"/>
    <property type="project" value="InterPro"/>
</dbReference>
<keyword evidence="5" id="KW-0269">Exonuclease</keyword>
<evidence type="ECO:0000313" key="12">
    <source>
        <dbReference type="EMBL" id="KAK3187972.1"/>
    </source>
</evidence>
<dbReference type="AlphaFoldDB" id="A0AAD9ZQ38"/>
<evidence type="ECO:0000256" key="7">
    <source>
        <dbReference type="ARBA" id="ARBA00023242"/>
    </source>
</evidence>
<dbReference type="SUPFAM" id="SSF53098">
    <property type="entry name" value="Ribonuclease H-like"/>
    <property type="match status" value="1"/>
</dbReference>
<evidence type="ECO:0000256" key="3">
    <source>
        <dbReference type="ARBA" id="ARBA00022723"/>
    </source>
</evidence>
<sequence>MELPVQDSNNCVSPELDRSFTDQELQIIEAVEAQYQHLLSKKRPANPNTYDDDSRPKTRRQLPTSLFASPPLRPFSLSPCQANTKMKFPAMRFGGQILYSRTSMEVEKAAAELLQILEAKKGETCQVPIGLDIEWKPTFKSGALRKTALMQICVDANQCHVMHIIHSGIPPSLQLLLEDTALIKVGVGIGNDAVKVFKDYNVSIKAVEDLSYLAKQKLNGISQKWGLASLTETLVCKELQKPNKIRLGNWEANVLSKDQLQYAATDAFASWHLYQVINNNPFVLFVSIRGFV</sequence>
<evidence type="ECO:0000259" key="11">
    <source>
        <dbReference type="SMART" id="SM00474"/>
    </source>
</evidence>
<gene>
    <name evidence="12" type="ORF">Dsin_027533</name>
</gene>
<evidence type="ECO:0000256" key="10">
    <source>
        <dbReference type="SAM" id="MobiDB-lite"/>
    </source>
</evidence>
<dbReference type="EMBL" id="JANJYJ010000009">
    <property type="protein sequence ID" value="KAK3187972.1"/>
    <property type="molecule type" value="Genomic_DNA"/>
</dbReference>
<dbReference type="Gene3D" id="3.30.420.10">
    <property type="entry name" value="Ribonuclease H-like superfamily/Ribonuclease H"/>
    <property type="match status" value="1"/>
</dbReference>
<evidence type="ECO:0000256" key="5">
    <source>
        <dbReference type="ARBA" id="ARBA00022839"/>
    </source>
</evidence>
<keyword evidence="13" id="KW-1185">Reference proteome</keyword>
<dbReference type="FunFam" id="3.30.420.10:FF:000114">
    <property type="entry name" value="Werner Syndrome-like exonuclease"/>
    <property type="match status" value="1"/>
</dbReference>
<keyword evidence="7" id="KW-0539">Nucleus</keyword>
<dbReference type="GO" id="GO:0008408">
    <property type="term" value="F:3'-5' exonuclease activity"/>
    <property type="evidence" value="ECO:0007669"/>
    <property type="project" value="InterPro"/>
</dbReference>
<dbReference type="Pfam" id="PF01612">
    <property type="entry name" value="DNA_pol_A_exo1"/>
    <property type="match status" value="1"/>
</dbReference>
<feature type="region of interest" description="Disordered" evidence="10">
    <location>
        <begin position="38"/>
        <end position="65"/>
    </location>
</feature>
<dbReference type="InterPro" id="IPR002562">
    <property type="entry name" value="3'-5'_exonuclease_dom"/>
</dbReference>
<proteinExistence type="predicted"/>
<feature type="domain" description="3'-5' exonuclease" evidence="11">
    <location>
        <begin position="104"/>
        <end position="282"/>
    </location>
</feature>
<dbReference type="SMART" id="SM00474">
    <property type="entry name" value="35EXOc"/>
    <property type="match status" value="1"/>
</dbReference>
<dbReference type="Proteomes" id="UP001281410">
    <property type="component" value="Unassembled WGS sequence"/>
</dbReference>
<dbReference type="InterPro" id="IPR051132">
    <property type="entry name" value="3-5_Exonuclease_domain"/>
</dbReference>
<dbReference type="GO" id="GO:0046872">
    <property type="term" value="F:metal ion binding"/>
    <property type="evidence" value="ECO:0007669"/>
    <property type="project" value="UniProtKB-KW"/>
</dbReference>
<dbReference type="InterPro" id="IPR012337">
    <property type="entry name" value="RNaseH-like_sf"/>
</dbReference>
<comment type="caution">
    <text evidence="12">The sequence shown here is derived from an EMBL/GenBank/DDBJ whole genome shotgun (WGS) entry which is preliminary data.</text>
</comment>
<accession>A0AAD9ZQ38</accession>
<organism evidence="12 13">
    <name type="scientific">Dipteronia sinensis</name>
    <dbReference type="NCBI Taxonomy" id="43782"/>
    <lineage>
        <taxon>Eukaryota</taxon>
        <taxon>Viridiplantae</taxon>
        <taxon>Streptophyta</taxon>
        <taxon>Embryophyta</taxon>
        <taxon>Tracheophyta</taxon>
        <taxon>Spermatophyta</taxon>
        <taxon>Magnoliopsida</taxon>
        <taxon>eudicotyledons</taxon>
        <taxon>Gunneridae</taxon>
        <taxon>Pentapetalae</taxon>
        <taxon>rosids</taxon>
        <taxon>malvids</taxon>
        <taxon>Sapindales</taxon>
        <taxon>Sapindaceae</taxon>
        <taxon>Hippocastanoideae</taxon>
        <taxon>Acereae</taxon>
        <taxon>Dipteronia</taxon>
    </lineage>
</organism>
<comment type="subcellular location">
    <subcellularLocation>
        <location evidence="1">Nucleus</location>
    </subcellularLocation>
</comment>
<dbReference type="InterPro" id="IPR036397">
    <property type="entry name" value="RNaseH_sf"/>
</dbReference>
<keyword evidence="3" id="KW-0479">Metal-binding</keyword>
<evidence type="ECO:0000256" key="1">
    <source>
        <dbReference type="ARBA" id="ARBA00004123"/>
    </source>
</evidence>
<keyword evidence="6" id="KW-0460">Magnesium</keyword>
<dbReference type="PANTHER" id="PTHR13620:SF109">
    <property type="entry name" value="3'-5' EXONUCLEASE"/>
    <property type="match status" value="1"/>
</dbReference>
<evidence type="ECO:0000256" key="2">
    <source>
        <dbReference type="ARBA" id="ARBA00022722"/>
    </source>
</evidence>
<reference evidence="12" key="1">
    <citation type="journal article" date="2023" name="Plant J.">
        <title>Genome sequences and population genomics provide insights into the demographic history, inbreeding, and mutation load of two 'living fossil' tree species of Dipteronia.</title>
        <authorList>
            <person name="Feng Y."/>
            <person name="Comes H.P."/>
            <person name="Chen J."/>
            <person name="Zhu S."/>
            <person name="Lu R."/>
            <person name="Zhang X."/>
            <person name="Li P."/>
            <person name="Qiu J."/>
            <person name="Olsen K.M."/>
            <person name="Qiu Y."/>
        </authorList>
    </citation>
    <scope>NUCLEOTIDE SEQUENCE</scope>
    <source>
        <strain evidence="12">NBL</strain>
    </source>
</reference>